<name>A0A643CFC3_BALPH</name>
<keyword evidence="2" id="KW-0963">Cytoplasm</keyword>
<dbReference type="InterPro" id="IPR011333">
    <property type="entry name" value="SKP1/BTB/POZ_sf"/>
</dbReference>
<dbReference type="SMART" id="SM00225">
    <property type="entry name" value="BTB"/>
    <property type="match status" value="1"/>
</dbReference>
<protein>
    <recommendedName>
        <fullName evidence="3">BTB domain-containing protein</fullName>
    </recommendedName>
</protein>
<comment type="subcellular location">
    <subcellularLocation>
        <location evidence="1">Cytoplasm</location>
    </subcellularLocation>
</comment>
<sequence length="267" mass="29712">WTVLFPGVAAAGGREGPGLRAALFLSHPQYVLAVGSSVFYAMFYGDLAEVKSEIHIPDVEPTAFLILLKYMYSDEIDLEADTVLATLYAAKKYIVPALAKACVNFLETSLEAKNACVLLSQSRLFEEPELTQRCWEVIDAQAEMALRHVLGPALYLVRIPTMTLEEFANGAAQSDILTLEETHNIFLWYTAANKPLLEFPLTKRKGLAPQTCHRFQSSAYRSNQWRYRGRCDSIQFAVDRRVFIAGLGFPGLRHLGGLALRAAARPL</sequence>
<comment type="caution">
    <text evidence="4">The sequence shown here is derived from an EMBL/GenBank/DDBJ whole genome shotgun (WGS) entry which is preliminary data.</text>
</comment>
<dbReference type="Gene3D" id="2.60.120.820">
    <property type="entry name" value="PHR domain"/>
    <property type="match status" value="1"/>
</dbReference>
<evidence type="ECO:0000313" key="4">
    <source>
        <dbReference type="EMBL" id="KAB0398849.1"/>
    </source>
</evidence>
<feature type="domain" description="BTB" evidence="3">
    <location>
        <begin position="29"/>
        <end position="80"/>
    </location>
</feature>
<feature type="non-terminal residue" evidence="4">
    <location>
        <position position="1"/>
    </location>
</feature>
<gene>
    <name evidence="4" type="ORF">E2I00_006043</name>
</gene>
<dbReference type="InterPro" id="IPR012983">
    <property type="entry name" value="PHR"/>
</dbReference>
<dbReference type="Proteomes" id="UP000437017">
    <property type="component" value="Unassembled WGS sequence"/>
</dbReference>
<dbReference type="GO" id="GO:0005829">
    <property type="term" value="C:cytosol"/>
    <property type="evidence" value="ECO:0007669"/>
    <property type="project" value="TreeGrafter"/>
</dbReference>
<dbReference type="InterPro" id="IPR000210">
    <property type="entry name" value="BTB/POZ_dom"/>
</dbReference>
<dbReference type="FunFam" id="3.30.710.10:FF:000015">
    <property type="entry name" value="BTB/POZ domain-containing protein 3"/>
    <property type="match status" value="1"/>
</dbReference>
<dbReference type="Gene3D" id="3.30.710.10">
    <property type="entry name" value="Potassium Channel Kv1.1, Chain A"/>
    <property type="match status" value="1"/>
</dbReference>
<dbReference type="OrthoDB" id="636773at2759"/>
<accession>A0A643CFC3</accession>
<dbReference type="PANTHER" id="PTHR45774:SF5">
    <property type="entry name" value="BTB_POZ DOMAIN-CONTAINING PROTEIN 6"/>
    <property type="match status" value="1"/>
</dbReference>
<dbReference type="GO" id="GO:0022008">
    <property type="term" value="P:neurogenesis"/>
    <property type="evidence" value="ECO:0007669"/>
    <property type="project" value="TreeGrafter"/>
</dbReference>
<dbReference type="EMBL" id="SGJD01001680">
    <property type="protein sequence ID" value="KAB0398849.1"/>
    <property type="molecule type" value="Genomic_DNA"/>
</dbReference>
<reference evidence="4 5" key="1">
    <citation type="journal article" date="2019" name="PLoS ONE">
        <title>Genomic analyses reveal an absence of contemporary introgressive admixture between fin whales and blue whales, despite known hybrids.</title>
        <authorList>
            <person name="Westbury M.V."/>
            <person name="Petersen B."/>
            <person name="Lorenzen E.D."/>
        </authorList>
    </citation>
    <scope>NUCLEOTIDE SEQUENCE [LARGE SCALE GENOMIC DNA]</scope>
    <source>
        <strain evidence="4">FinWhale-01</strain>
    </source>
</reference>
<evidence type="ECO:0000256" key="2">
    <source>
        <dbReference type="ARBA" id="ARBA00022490"/>
    </source>
</evidence>
<dbReference type="PANTHER" id="PTHR45774">
    <property type="entry name" value="BTB/POZ DOMAIN-CONTAINING"/>
    <property type="match status" value="1"/>
</dbReference>
<evidence type="ECO:0000313" key="5">
    <source>
        <dbReference type="Proteomes" id="UP000437017"/>
    </source>
</evidence>
<evidence type="ECO:0000256" key="1">
    <source>
        <dbReference type="ARBA" id="ARBA00004496"/>
    </source>
</evidence>
<keyword evidence="5" id="KW-1185">Reference proteome</keyword>
<dbReference type="Pfam" id="PF08005">
    <property type="entry name" value="PHR"/>
    <property type="match status" value="1"/>
</dbReference>
<organism evidence="4 5">
    <name type="scientific">Balaenoptera physalus</name>
    <name type="common">Fin whale</name>
    <name type="synonym">Balaena physalus</name>
    <dbReference type="NCBI Taxonomy" id="9770"/>
    <lineage>
        <taxon>Eukaryota</taxon>
        <taxon>Metazoa</taxon>
        <taxon>Chordata</taxon>
        <taxon>Craniata</taxon>
        <taxon>Vertebrata</taxon>
        <taxon>Euteleostomi</taxon>
        <taxon>Mammalia</taxon>
        <taxon>Eutheria</taxon>
        <taxon>Laurasiatheria</taxon>
        <taxon>Artiodactyla</taxon>
        <taxon>Whippomorpha</taxon>
        <taxon>Cetacea</taxon>
        <taxon>Mysticeti</taxon>
        <taxon>Balaenopteridae</taxon>
        <taxon>Balaenoptera</taxon>
    </lineage>
</organism>
<dbReference type="SUPFAM" id="SSF54695">
    <property type="entry name" value="POZ domain"/>
    <property type="match status" value="1"/>
</dbReference>
<dbReference type="InterPro" id="IPR038648">
    <property type="entry name" value="PHR_sf"/>
</dbReference>
<dbReference type="AlphaFoldDB" id="A0A643CFC3"/>
<proteinExistence type="predicted"/>
<dbReference type="Pfam" id="PF00651">
    <property type="entry name" value="BTB"/>
    <property type="match status" value="1"/>
</dbReference>
<dbReference type="PROSITE" id="PS50097">
    <property type="entry name" value="BTB"/>
    <property type="match status" value="1"/>
</dbReference>
<evidence type="ECO:0000259" key="3">
    <source>
        <dbReference type="PROSITE" id="PS50097"/>
    </source>
</evidence>